<dbReference type="NCBIfam" id="TIGR00959">
    <property type="entry name" value="ffh"/>
    <property type="match status" value="1"/>
</dbReference>
<dbReference type="SUPFAM" id="SSF52540">
    <property type="entry name" value="P-loop containing nucleoside triphosphate hydrolases"/>
    <property type="match status" value="1"/>
</dbReference>
<feature type="binding site" evidence="9">
    <location>
        <begin position="256"/>
        <end position="259"/>
    </location>
    <ligand>
        <name>GTP</name>
        <dbReference type="ChEBI" id="CHEBI:37565"/>
    </ligand>
</feature>
<dbReference type="Gene3D" id="1.10.260.30">
    <property type="entry name" value="Signal recognition particle, SRP54 subunit, M-domain"/>
    <property type="match status" value="1"/>
</dbReference>
<proteinExistence type="inferred from homology"/>
<sequence>MPTQYLKTMFNNLSDKLDKALHVLKGHGSITEVNVAETLKEVRRALLDADVNFKIAKDFTNRVKEKALGQDVLTTLQPGQLMVKIVKDELTELMGGDVEGINLSGTPSIILMSGLQGSGKTTFSGKLANYLKNKKTKKPLLVACDVYRPAAIDQLHVVGDQIGVEVFSDRGNTDPVAISQAGIAHAKANGHNVVIIDTAGRLAVDEAMMTEISNIHKAISPQETLFVVDSMTGGQDAVNTAKSFNDVLNFDGVILTKLDGDTRGGAAISIKSVVNKPIKFIGTGEKMEAIDVFYPSRMADRILGMGDVVSLVERAQEQFDEVEARKLQKKIAKNQFGFDDFLKQIQQIKKMGNMKDLMGMIPGAGKMLKDVDIDDDAFKGIEAIIHSMTPSERTNPAIINASRKIRIGKGSGTSVQQVNQLLKQFNQMSKMMKMMQGGGGKKMMQMMQNMK</sequence>
<evidence type="ECO:0000256" key="3">
    <source>
        <dbReference type="ARBA" id="ARBA00022801"/>
    </source>
</evidence>
<dbReference type="InterPro" id="IPR004780">
    <property type="entry name" value="SRP"/>
</dbReference>
<dbReference type="CDD" id="cd18539">
    <property type="entry name" value="SRP_G"/>
    <property type="match status" value="1"/>
</dbReference>
<dbReference type="EMBL" id="BBNU01000005">
    <property type="protein sequence ID" value="GAL79199.1"/>
    <property type="molecule type" value="Genomic_DNA"/>
</dbReference>
<evidence type="ECO:0000256" key="6">
    <source>
        <dbReference type="ARBA" id="ARBA00023135"/>
    </source>
</evidence>
<dbReference type="InterPro" id="IPR022941">
    <property type="entry name" value="SRP54"/>
</dbReference>
<evidence type="ECO:0000256" key="1">
    <source>
        <dbReference type="ARBA" id="ARBA00005450"/>
    </source>
</evidence>
<dbReference type="SMART" id="SM00382">
    <property type="entry name" value="AAA"/>
    <property type="match status" value="1"/>
</dbReference>
<keyword evidence="5 9" id="KW-0342">GTP-binding</keyword>
<evidence type="ECO:0000259" key="10">
    <source>
        <dbReference type="PROSITE" id="PS00300"/>
    </source>
</evidence>
<keyword evidence="6 9" id="KW-0733">Signal recognition particle</keyword>
<dbReference type="PANTHER" id="PTHR11564">
    <property type="entry name" value="SIGNAL RECOGNITION PARTICLE 54K PROTEIN SRP54"/>
    <property type="match status" value="1"/>
</dbReference>
<gene>
    <name evidence="9" type="primary">ffh</name>
    <name evidence="11" type="ORF">JCM19274_4284</name>
</gene>
<dbReference type="InterPro" id="IPR013822">
    <property type="entry name" value="Signal_recog_particl_SRP54_hlx"/>
</dbReference>
<dbReference type="Pfam" id="PF00448">
    <property type="entry name" value="SRP54"/>
    <property type="match status" value="1"/>
</dbReference>
<evidence type="ECO:0000256" key="4">
    <source>
        <dbReference type="ARBA" id="ARBA00022884"/>
    </source>
</evidence>
<evidence type="ECO:0000256" key="5">
    <source>
        <dbReference type="ARBA" id="ARBA00023134"/>
    </source>
</evidence>
<dbReference type="GO" id="GO:0048500">
    <property type="term" value="C:signal recognition particle"/>
    <property type="evidence" value="ECO:0007669"/>
    <property type="project" value="UniProtKB-UniRule"/>
</dbReference>
<dbReference type="PROSITE" id="PS00300">
    <property type="entry name" value="SRP54"/>
    <property type="match status" value="1"/>
</dbReference>
<dbReference type="Proteomes" id="UP000029643">
    <property type="component" value="Unassembled WGS sequence"/>
</dbReference>
<dbReference type="InterPro" id="IPR004125">
    <property type="entry name" value="Signal_recog_particle_SRP54_M"/>
</dbReference>
<feature type="binding site" evidence="9">
    <location>
        <begin position="114"/>
        <end position="121"/>
    </location>
    <ligand>
        <name>GTP</name>
        <dbReference type="ChEBI" id="CHEBI:37565"/>
    </ligand>
</feature>
<dbReference type="AlphaFoldDB" id="A0A090WUX3"/>
<dbReference type="Pfam" id="PF02881">
    <property type="entry name" value="SRP54_N"/>
    <property type="match status" value="1"/>
</dbReference>
<dbReference type="GO" id="GO:0003924">
    <property type="term" value="F:GTPase activity"/>
    <property type="evidence" value="ECO:0007669"/>
    <property type="project" value="UniProtKB-UniRule"/>
</dbReference>
<dbReference type="InterPro" id="IPR003593">
    <property type="entry name" value="AAA+_ATPase"/>
</dbReference>
<organism evidence="11 12">
    <name type="scientific">Algibacter lectus</name>
    <dbReference type="NCBI Taxonomy" id="221126"/>
    <lineage>
        <taxon>Bacteria</taxon>
        <taxon>Pseudomonadati</taxon>
        <taxon>Bacteroidota</taxon>
        <taxon>Flavobacteriia</taxon>
        <taxon>Flavobacteriales</taxon>
        <taxon>Flavobacteriaceae</taxon>
        <taxon>Algibacter</taxon>
    </lineage>
</organism>
<dbReference type="Pfam" id="PF02978">
    <property type="entry name" value="SRP_SPB"/>
    <property type="match status" value="1"/>
</dbReference>
<name>A0A090WUX3_9FLAO</name>
<dbReference type="PANTHER" id="PTHR11564:SF5">
    <property type="entry name" value="SIGNAL RECOGNITION PARTICLE SUBUNIT SRP54"/>
    <property type="match status" value="1"/>
</dbReference>
<feature type="binding site" evidence="9">
    <location>
        <begin position="197"/>
        <end position="201"/>
    </location>
    <ligand>
        <name>GTP</name>
        <dbReference type="ChEBI" id="CHEBI:37565"/>
    </ligand>
</feature>
<comment type="catalytic activity">
    <reaction evidence="8 9">
        <text>GTP + H2O = GDP + phosphate + H(+)</text>
        <dbReference type="Rhea" id="RHEA:19669"/>
        <dbReference type="ChEBI" id="CHEBI:15377"/>
        <dbReference type="ChEBI" id="CHEBI:15378"/>
        <dbReference type="ChEBI" id="CHEBI:37565"/>
        <dbReference type="ChEBI" id="CHEBI:43474"/>
        <dbReference type="ChEBI" id="CHEBI:58189"/>
        <dbReference type="EC" id="3.6.5.4"/>
    </reaction>
</comment>
<dbReference type="HAMAP" id="MF_00306">
    <property type="entry name" value="SRP54"/>
    <property type="match status" value="1"/>
</dbReference>
<dbReference type="GO" id="GO:0006614">
    <property type="term" value="P:SRP-dependent cotranslational protein targeting to membrane"/>
    <property type="evidence" value="ECO:0007669"/>
    <property type="project" value="InterPro"/>
</dbReference>
<keyword evidence="3 9" id="KW-0378">Hydrolase</keyword>
<keyword evidence="9" id="KW-0963">Cytoplasm</keyword>
<dbReference type="InterPro" id="IPR027417">
    <property type="entry name" value="P-loop_NTPase"/>
</dbReference>
<dbReference type="GO" id="GO:0005525">
    <property type="term" value="F:GTP binding"/>
    <property type="evidence" value="ECO:0007669"/>
    <property type="project" value="UniProtKB-UniRule"/>
</dbReference>
<evidence type="ECO:0000256" key="8">
    <source>
        <dbReference type="ARBA" id="ARBA00048027"/>
    </source>
</evidence>
<dbReference type="Gene3D" id="3.40.50.300">
    <property type="entry name" value="P-loop containing nucleotide triphosphate hydrolases"/>
    <property type="match status" value="1"/>
</dbReference>
<evidence type="ECO:0000256" key="7">
    <source>
        <dbReference type="ARBA" id="ARBA00023274"/>
    </source>
</evidence>
<reference evidence="11 12" key="1">
    <citation type="journal article" date="2014" name="Genome Announc.">
        <title>Draft Genome Sequences of Marine Flavobacterium Algibacter lectus Strains SS8 and NR4.</title>
        <authorList>
            <person name="Takatani N."/>
            <person name="Nakanishi M."/>
            <person name="Meirelles P."/>
            <person name="Mino S."/>
            <person name="Suda W."/>
            <person name="Oshima K."/>
            <person name="Hattori M."/>
            <person name="Ohkuma M."/>
            <person name="Hosokawa M."/>
            <person name="Miyashita K."/>
            <person name="Thompson F.L."/>
            <person name="Niwa A."/>
            <person name="Sawabe T."/>
            <person name="Sawabe T."/>
        </authorList>
    </citation>
    <scope>NUCLEOTIDE SEQUENCE [LARGE SCALE GENOMIC DNA]</scope>
    <source>
        <strain evidence="12">JCM19274</strain>
    </source>
</reference>
<comment type="caution">
    <text evidence="11">The sequence shown here is derived from an EMBL/GenBank/DDBJ whole genome shotgun (WGS) entry which is preliminary data.</text>
</comment>
<dbReference type="EC" id="3.6.5.4" evidence="9"/>
<dbReference type="SMART" id="SM00963">
    <property type="entry name" value="SRP54_N"/>
    <property type="match status" value="1"/>
</dbReference>
<dbReference type="InterPro" id="IPR036891">
    <property type="entry name" value="Signal_recog_part_SRP54_M_sf"/>
</dbReference>
<dbReference type="FunFam" id="3.40.50.300:FF:000022">
    <property type="entry name" value="Signal recognition particle 54 kDa subunit"/>
    <property type="match status" value="1"/>
</dbReference>
<accession>A0A090WUX3</accession>
<dbReference type="GO" id="GO:0008312">
    <property type="term" value="F:7S RNA binding"/>
    <property type="evidence" value="ECO:0007669"/>
    <property type="project" value="InterPro"/>
</dbReference>
<comment type="domain">
    <text evidence="9">Composed of three domains: the N-terminal N domain, which is responsible for interactions with the ribosome, the central G domain, which binds GTP, and the C-terminal M domain, which binds the RNA and the signal sequence of the RNC.</text>
</comment>
<protein>
    <recommendedName>
        <fullName evidence="9">Signal recognition particle protein</fullName>
        <ecNumber evidence="9">3.6.5.4</ecNumber>
    </recommendedName>
    <alternativeName>
        <fullName evidence="9">Fifty-four homolog</fullName>
    </alternativeName>
</protein>
<evidence type="ECO:0000313" key="12">
    <source>
        <dbReference type="Proteomes" id="UP000029643"/>
    </source>
</evidence>
<comment type="similarity">
    <text evidence="1 9">Belongs to the GTP-binding SRP family. SRP54 subfamily.</text>
</comment>
<evidence type="ECO:0000256" key="9">
    <source>
        <dbReference type="HAMAP-Rule" id="MF_00306"/>
    </source>
</evidence>
<evidence type="ECO:0000256" key="2">
    <source>
        <dbReference type="ARBA" id="ARBA00022741"/>
    </source>
</evidence>
<keyword evidence="4 9" id="KW-0694">RNA-binding</keyword>
<dbReference type="Gene3D" id="1.20.120.140">
    <property type="entry name" value="Signal recognition particle SRP54, nucleotide-binding domain"/>
    <property type="match status" value="1"/>
</dbReference>
<dbReference type="STRING" id="221126.SAMN04489722_108148"/>
<dbReference type="SMART" id="SM00962">
    <property type="entry name" value="SRP54"/>
    <property type="match status" value="1"/>
</dbReference>
<comment type="subunit">
    <text evidence="9">Part of the signal recognition particle protein translocation system, which is composed of SRP and FtsY.</text>
</comment>
<keyword evidence="7 9" id="KW-0687">Ribonucleoprotein</keyword>
<keyword evidence="2 9" id="KW-0547">Nucleotide-binding</keyword>
<comment type="function">
    <text evidence="9">Involved in targeting and insertion of nascent membrane proteins into the cytoplasmic membrane. Binds to the hydrophobic signal sequence of the ribosome-nascent chain (RNC) as it emerges from the ribosomes. The SRP-RNC complex is then targeted to the cytoplasmic membrane where it interacts with the SRP receptor FtsY.</text>
</comment>
<dbReference type="InterPro" id="IPR000897">
    <property type="entry name" value="SRP54_GTPase_dom"/>
</dbReference>
<dbReference type="InterPro" id="IPR042101">
    <property type="entry name" value="SRP54_N_sf"/>
</dbReference>
<feature type="domain" description="SRP54-type proteins GTP-binding" evidence="10">
    <location>
        <begin position="277"/>
        <end position="290"/>
    </location>
</feature>
<evidence type="ECO:0000313" key="11">
    <source>
        <dbReference type="EMBL" id="GAL79199.1"/>
    </source>
</evidence>
<dbReference type="SUPFAM" id="SSF47446">
    <property type="entry name" value="Signal peptide-binding domain"/>
    <property type="match status" value="1"/>
</dbReference>
<comment type="subcellular location">
    <subcellularLocation>
        <location evidence="9">Cytoplasm</location>
    </subcellularLocation>
    <text evidence="9">The SRP-RNC complex is targeted to the cytoplasmic membrane.</text>
</comment>